<keyword evidence="4 8" id="KW-0689">Ribosomal protein</keyword>
<dbReference type="PANTHER" id="PTHR21011:SF1">
    <property type="entry name" value="SMALL RIBOSOMAL SUBUNIT PROTEIN BS6M"/>
    <property type="match status" value="1"/>
</dbReference>
<evidence type="ECO:0000256" key="3">
    <source>
        <dbReference type="ARBA" id="ARBA00022884"/>
    </source>
</evidence>
<dbReference type="InterPro" id="IPR035980">
    <property type="entry name" value="Ribosomal_bS6_sf"/>
</dbReference>
<dbReference type="PROSITE" id="PS01048">
    <property type="entry name" value="RIBOSOMAL_S6"/>
    <property type="match status" value="1"/>
</dbReference>
<dbReference type="Pfam" id="PF01250">
    <property type="entry name" value="Ribosomal_S6"/>
    <property type="match status" value="1"/>
</dbReference>
<keyword evidence="3 8" id="KW-0694">RNA-binding</keyword>
<dbReference type="PANTHER" id="PTHR21011">
    <property type="entry name" value="MITOCHONDRIAL 28S RIBOSOMAL PROTEIN S6"/>
    <property type="match status" value="1"/>
</dbReference>
<sequence>MRSYEMMIILDPEVDERTLQPTLDKMLAVVPAEGGSLDNVDIMGKRRLAYDINKKSEGIYVVVYMTAEPDTAKELDRQLGLNETVMRTKLLRYEPKAAAAAE</sequence>
<dbReference type="GO" id="GO:1990904">
    <property type="term" value="C:ribonucleoprotein complex"/>
    <property type="evidence" value="ECO:0007669"/>
    <property type="project" value="UniProtKB-KW"/>
</dbReference>
<accession>A0A0W1KKP5</accession>
<dbReference type="RefSeq" id="WP_062612898.1">
    <property type="nucleotide sequence ID" value="NZ_CALTZF010000005.1"/>
</dbReference>
<dbReference type="InterPro" id="IPR014717">
    <property type="entry name" value="Transl_elong_EF1B/ribsomal_bS6"/>
</dbReference>
<evidence type="ECO:0000313" key="11">
    <source>
        <dbReference type="Proteomes" id="UP000054404"/>
    </source>
</evidence>
<dbReference type="InterPro" id="IPR020815">
    <property type="entry name" value="Ribosomal_bS6_CS"/>
</dbReference>
<evidence type="ECO:0000256" key="5">
    <source>
        <dbReference type="ARBA" id="ARBA00023274"/>
    </source>
</evidence>
<dbReference type="EMBL" id="JASPDQ010000009">
    <property type="protein sequence ID" value="MDK8601834.1"/>
    <property type="molecule type" value="Genomic_DNA"/>
</dbReference>
<dbReference type="PATRIC" id="fig|59561.3.peg.521"/>
<comment type="caution">
    <text evidence="9">The sequence shown here is derived from an EMBL/GenBank/DDBJ whole genome shotgun (WGS) entry which is preliminary data.</text>
</comment>
<dbReference type="HAMAP" id="MF_00360">
    <property type="entry name" value="Ribosomal_bS6"/>
    <property type="match status" value="1"/>
</dbReference>
<protein>
    <recommendedName>
        <fullName evidence="7 8">Small ribosomal subunit protein bS6</fullName>
    </recommendedName>
</protein>
<gene>
    <name evidence="8 9" type="primary">rpsF</name>
    <name evidence="9" type="ORF">AQZ59_00529</name>
    <name evidence="10" type="ORF">QP858_05075</name>
</gene>
<reference evidence="9 11" key="1">
    <citation type="submission" date="2015-11" db="EMBL/GenBank/DDBJ databases">
        <title>Draft Genome Sequence of the Type Strain Trueperella bernardiae LCDC 89-0504T, Isolated from Blood Culture.</title>
        <authorList>
            <person name="Bernier A.-M."/>
            <person name="Bernard K."/>
        </authorList>
    </citation>
    <scope>NUCLEOTIDE SEQUENCE [LARGE SCALE GENOMIC DNA]</scope>
    <source>
        <strain evidence="9 11">LCDC 89-0504</strain>
    </source>
</reference>
<reference evidence="10" key="2">
    <citation type="submission" date="2023-05" db="EMBL/GenBank/DDBJ databases">
        <title>Genomic Catalog of Human Bladder Bacteria.</title>
        <authorList>
            <person name="Du J."/>
        </authorList>
    </citation>
    <scope>NUCLEOTIDE SEQUENCE</scope>
    <source>
        <strain evidence="10">UMB1304A</strain>
    </source>
</reference>
<dbReference type="OrthoDB" id="9812702at2"/>
<dbReference type="AlphaFoldDB" id="A0A0W1KKP5"/>
<name>A0A0W1KKP5_9ACTO</name>
<evidence type="ECO:0000313" key="9">
    <source>
        <dbReference type="EMBL" id="KTF04545.1"/>
    </source>
</evidence>
<organism evidence="9 11">
    <name type="scientific">Trueperella bernardiae</name>
    <dbReference type="NCBI Taxonomy" id="59561"/>
    <lineage>
        <taxon>Bacteria</taxon>
        <taxon>Bacillati</taxon>
        <taxon>Actinomycetota</taxon>
        <taxon>Actinomycetes</taxon>
        <taxon>Actinomycetales</taxon>
        <taxon>Actinomycetaceae</taxon>
        <taxon>Trueperella</taxon>
    </lineage>
</organism>
<dbReference type="EMBL" id="LNIZ01000002">
    <property type="protein sequence ID" value="KTF04545.1"/>
    <property type="molecule type" value="Genomic_DNA"/>
</dbReference>
<evidence type="ECO:0000256" key="1">
    <source>
        <dbReference type="ARBA" id="ARBA00009512"/>
    </source>
</evidence>
<dbReference type="STRING" id="59561.AQZ59_00529"/>
<dbReference type="InterPro" id="IPR000529">
    <property type="entry name" value="Ribosomal_bS6"/>
</dbReference>
<dbReference type="CDD" id="cd00473">
    <property type="entry name" value="bS6"/>
    <property type="match status" value="1"/>
</dbReference>
<keyword evidence="2 8" id="KW-0699">rRNA-binding</keyword>
<evidence type="ECO:0000256" key="4">
    <source>
        <dbReference type="ARBA" id="ARBA00022980"/>
    </source>
</evidence>
<dbReference type="NCBIfam" id="TIGR00166">
    <property type="entry name" value="S6"/>
    <property type="match status" value="1"/>
</dbReference>
<evidence type="ECO:0000256" key="8">
    <source>
        <dbReference type="HAMAP-Rule" id="MF_00360"/>
    </source>
</evidence>
<dbReference type="GO" id="GO:0070181">
    <property type="term" value="F:small ribosomal subunit rRNA binding"/>
    <property type="evidence" value="ECO:0007669"/>
    <property type="project" value="TreeGrafter"/>
</dbReference>
<dbReference type="GO" id="GO:0003735">
    <property type="term" value="F:structural constituent of ribosome"/>
    <property type="evidence" value="ECO:0007669"/>
    <property type="project" value="InterPro"/>
</dbReference>
<dbReference type="Proteomes" id="UP000054404">
    <property type="component" value="Unassembled WGS sequence"/>
</dbReference>
<comment type="function">
    <text evidence="6 8">Binds together with bS18 to 16S ribosomal RNA.</text>
</comment>
<dbReference type="GO" id="GO:0005737">
    <property type="term" value="C:cytoplasm"/>
    <property type="evidence" value="ECO:0007669"/>
    <property type="project" value="UniProtKB-ARBA"/>
</dbReference>
<dbReference type="GO" id="GO:0005840">
    <property type="term" value="C:ribosome"/>
    <property type="evidence" value="ECO:0007669"/>
    <property type="project" value="UniProtKB-KW"/>
</dbReference>
<evidence type="ECO:0000256" key="7">
    <source>
        <dbReference type="ARBA" id="ARBA00035294"/>
    </source>
</evidence>
<dbReference type="Proteomes" id="UP001225576">
    <property type="component" value="Unassembled WGS sequence"/>
</dbReference>
<proteinExistence type="inferred from homology"/>
<evidence type="ECO:0000256" key="6">
    <source>
        <dbReference type="ARBA" id="ARBA00035104"/>
    </source>
</evidence>
<dbReference type="GO" id="GO:0006412">
    <property type="term" value="P:translation"/>
    <property type="evidence" value="ECO:0007669"/>
    <property type="project" value="UniProtKB-UniRule"/>
</dbReference>
<evidence type="ECO:0000256" key="2">
    <source>
        <dbReference type="ARBA" id="ARBA00022730"/>
    </source>
</evidence>
<keyword evidence="11" id="KW-1185">Reference proteome</keyword>
<dbReference type="Gene3D" id="3.30.70.60">
    <property type="match status" value="1"/>
</dbReference>
<keyword evidence="5 8" id="KW-0687">Ribonucleoprotein</keyword>
<dbReference type="SUPFAM" id="SSF54995">
    <property type="entry name" value="Ribosomal protein S6"/>
    <property type="match status" value="1"/>
</dbReference>
<dbReference type="InterPro" id="IPR020814">
    <property type="entry name" value="Ribosomal_S6_plastid/chlpt"/>
</dbReference>
<comment type="similarity">
    <text evidence="1 8">Belongs to the bacterial ribosomal protein bS6 family.</text>
</comment>
<evidence type="ECO:0000313" key="10">
    <source>
        <dbReference type="EMBL" id="MDK8601834.1"/>
    </source>
</evidence>